<proteinExistence type="predicted"/>
<gene>
    <name evidence="1" type="ORF">Apau_2036</name>
</gene>
<dbReference type="HOGENOM" id="CLU_074798_0_0_0"/>
<accession>E3CXK3</accession>
<dbReference type="STRING" id="584708.Apau_2036"/>
<dbReference type="Gene3D" id="3.10.450.620">
    <property type="entry name" value="JHP933, nucleotidyltransferase-like core domain"/>
    <property type="match status" value="1"/>
</dbReference>
<protein>
    <recommendedName>
        <fullName evidence="3">Nucleotidyl transferase AbiEii/AbiGii toxin family protein</fullName>
    </recommendedName>
</protein>
<dbReference type="Pfam" id="PF08843">
    <property type="entry name" value="AbiEii"/>
    <property type="match status" value="1"/>
</dbReference>
<keyword evidence="2" id="KW-1185">Reference proteome</keyword>
<reference evidence="1 2" key="1">
    <citation type="journal article" date="2010" name="Stand. Genomic Sci.">
        <title>Non-contiguous finished genome sequence of Aminomonas paucivorans type strain (GLU-3).</title>
        <authorList>
            <person name="Pitluck S."/>
            <person name="Yasawong M."/>
            <person name="Held B."/>
            <person name="Lapidus A."/>
            <person name="Nolan M."/>
            <person name="Copeland A."/>
            <person name="Lucas S."/>
            <person name="Del Rio T.G."/>
            <person name="Tice H."/>
            <person name="Cheng J.F."/>
            <person name="Chertkov O."/>
            <person name="Goodwin L."/>
            <person name="Tapia R."/>
            <person name="Han C."/>
            <person name="Liolios K."/>
            <person name="Ivanova N."/>
            <person name="Mavromatis K."/>
            <person name="Ovchinnikova G."/>
            <person name="Pati A."/>
            <person name="Chen A."/>
            <person name="Palaniappan K."/>
            <person name="Land M."/>
            <person name="Hauser L."/>
            <person name="Chang Y.J."/>
            <person name="Jeffries C.D."/>
            <person name="Pukall R."/>
            <person name="Spring S."/>
            <person name="Rohde M."/>
            <person name="Sikorski J."/>
            <person name="Goker M."/>
            <person name="Woyke T."/>
            <person name="Bristow J."/>
            <person name="Eisen J.A."/>
            <person name="Markowitz V."/>
            <person name="Hugenholtz P."/>
            <person name="Kyrpides N.C."/>
            <person name="Klenk H.P."/>
        </authorList>
    </citation>
    <scope>NUCLEOTIDE SEQUENCE [LARGE SCALE GENOMIC DNA]</scope>
    <source>
        <strain evidence="1 2">DSM 12260</strain>
    </source>
</reference>
<dbReference type="eggNOG" id="COG2253">
    <property type="taxonomic scope" value="Bacteria"/>
</dbReference>
<dbReference type="InterPro" id="IPR014942">
    <property type="entry name" value="AbiEii"/>
</dbReference>
<name>E3CXK3_9BACT</name>
<evidence type="ECO:0008006" key="3">
    <source>
        <dbReference type="Google" id="ProtNLM"/>
    </source>
</evidence>
<dbReference type="Proteomes" id="UP000005096">
    <property type="component" value="Chromosome"/>
</dbReference>
<evidence type="ECO:0000313" key="2">
    <source>
        <dbReference type="Proteomes" id="UP000005096"/>
    </source>
</evidence>
<organism evidence="1 2">
    <name type="scientific">Aminomonas paucivorans DSM 12260</name>
    <dbReference type="NCBI Taxonomy" id="584708"/>
    <lineage>
        <taxon>Bacteria</taxon>
        <taxon>Thermotogati</taxon>
        <taxon>Synergistota</taxon>
        <taxon>Synergistia</taxon>
        <taxon>Synergistales</taxon>
        <taxon>Synergistaceae</taxon>
        <taxon>Aminomonas</taxon>
    </lineage>
</organism>
<dbReference type="EMBL" id="CM001022">
    <property type="protein sequence ID" value="EFQ24447.1"/>
    <property type="molecule type" value="Genomic_DNA"/>
</dbReference>
<sequence>MAVEVVGEMLSRYDVEDPEGARNALREVLQEIVLFGLYEGGFFDTVAFYGGTALRILHRLDRFSEDLDFCLRPGAETLELRTFGRSVEEALRRFEIEASFEPREEVSPGGIVAAQVRTEPLRGILSVSLVSALGEVVARLPRNQTLRIKVEVDTGRARGFEDEESYALYPVPFPLRVLTLPCLFSGKMHALLCRGWGNRVKGRDWYDLLWFLRKGVPLHLPFLEEKLRESGHWAEARPLQAEDVRRLYRERVERLDVKQARNDLLPFVREPWVMDAWSPSLFASLEERLFAAGGVPR</sequence>
<dbReference type="OrthoDB" id="9780929at2"/>
<dbReference type="RefSeq" id="WP_006301685.1">
    <property type="nucleotide sequence ID" value="NZ_CM001022.1"/>
</dbReference>
<dbReference type="AlphaFoldDB" id="E3CXK3"/>
<evidence type="ECO:0000313" key="1">
    <source>
        <dbReference type="EMBL" id="EFQ24447.1"/>
    </source>
</evidence>
<dbReference type="PaxDb" id="584708-Apau_2036"/>